<dbReference type="Proteomes" id="UP000696485">
    <property type="component" value="Unassembled WGS sequence"/>
</dbReference>
<keyword evidence="4 6" id="KW-1133">Transmembrane helix</keyword>
<feature type="transmembrane region" description="Helical" evidence="6">
    <location>
        <begin position="312"/>
        <end position="331"/>
    </location>
</feature>
<feature type="transmembrane region" description="Helical" evidence="6">
    <location>
        <begin position="441"/>
        <end position="464"/>
    </location>
</feature>
<dbReference type="GO" id="GO:0016020">
    <property type="term" value="C:membrane"/>
    <property type="evidence" value="ECO:0007669"/>
    <property type="project" value="UniProtKB-SubCell"/>
</dbReference>
<feature type="transmembrane region" description="Helical" evidence="6">
    <location>
        <begin position="484"/>
        <end position="506"/>
    </location>
</feature>
<dbReference type="InterPro" id="IPR036259">
    <property type="entry name" value="MFS_trans_sf"/>
</dbReference>
<proteinExistence type="predicted"/>
<dbReference type="EMBL" id="JAAAUY010000028">
    <property type="protein sequence ID" value="KAF9337388.1"/>
    <property type="molecule type" value="Genomic_DNA"/>
</dbReference>
<evidence type="ECO:0000256" key="1">
    <source>
        <dbReference type="ARBA" id="ARBA00004141"/>
    </source>
</evidence>
<evidence type="ECO:0000313" key="8">
    <source>
        <dbReference type="EMBL" id="KAF9337388.1"/>
    </source>
</evidence>
<feature type="transmembrane region" description="Helical" evidence="6">
    <location>
        <begin position="54"/>
        <end position="80"/>
    </location>
</feature>
<feature type="transmembrane region" description="Helical" evidence="6">
    <location>
        <begin position="400"/>
        <end position="420"/>
    </location>
</feature>
<keyword evidence="3 6" id="KW-0812">Transmembrane</keyword>
<feature type="transmembrane region" description="Helical" evidence="6">
    <location>
        <begin position="210"/>
        <end position="230"/>
    </location>
</feature>
<evidence type="ECO:0000256" key="6">
    <source>
        <dbReference type="SAM" id="Phobius"/>
    </source>
</evidence>
<organism evidence="8 9">
    <name type="scientific">Podila minutissima</name>
    <dbReference type="NCBI Taxonomy" id="64525"/>
    <lineage>
        <taxon>Eukaryota</taxon>
        <taxon>Fungi</taxon>
        <taxon>Fungi incertae sedis</taxon>
        <taxon>Mucoromycota</taxon>
        <taxon>Mortierellomycotina</taxon>
        <taxon>Mortierellomycetes</taxon>
        <taxon>Mortierellales</taxon>
        <taxon>Mortierellaceae</taxon>
        <taxon>Podila</taxon>
    </lineage>
</organism>
<dbReference type="GO" id="GO:0022857">
    <property type="term" value="F:transmembrane transporter activity"/>
    <property type="evidence" value="ECO:0007669"/>
    <property type="project" value="InterPro"/>
</dbReference>
<accession>A0A9P5STE3</accession>
<dbReference type="Pfam" id="PF07690">
    <property type="entry name" value="MFS_1"/>
    <property type="match status" value="1"/>
</dbReference>
<keyword evidence="9" id="KW-1185">Reference proteome</keyword>
<evidence type="ECO:0000259" key="7">
    <source>
        <dbReference type="PROSITE" id="PS50850"/>
    </source>
</evidence>
<feature type="transmembrane region" description="Helical" evidence="6">
    <location>
        <begin position="183"/>
        <end position="204"/>
    </location>
</feature>
<feature type="transmembrane region" description="Helical" evidence="6">
    <location>
        <begin position="376"/>
        <end position="394"/>
    </location>
</feature>
<name>A0A9P5STE3_9FUNG</name>
<dbReference type="InterPro" id="IPR011701">
    <property type="entry name" value="MFS"/>
</dbReference>
<dbReference type="SUPFAM" id="SSF103473">
    <property type="entry name" value="MFS general substrate transporter"/>
    <property type="match status" value="1"/>
</dbReference>
<feature type="domain" description="Major facilitator superfamily (MFS) profile" evidence="7">
    <location>
        <begin position="55"/>
        <end position="508"/>
    </location>
</feature>
<feature type="transmembrane region" description="Helical" evidence="6">
    <location>
        <begin position="153"/>
        <end position="171"/>
    </location>
</feature>
<comment type="subcellular location">
    <subcellularLocation>
        <location evidence="1">Membrane</location>
        <topology evidence="1">Multi-pass membrane protein</topology>
    </subcellularLocation>
</comment>
<dbReference type="PROSITE" id="PS50850">
    <property type="entry name" value="MFS"/>
    <property type="match status" value="1"/>
</dbReference>
<evidence type="ECO:0000256" key="5">
    <source>
        <dbReference type="ARBA" id="ARBA00023136"/>
    </source>
</evidence>
<evidence type="ECO:0000256" key="2">
    <source>
        <dbReference type="ARBA" id="ARBA00022448"/>
    </source>
</evidence>
<sequence length="569" mass="61080">MSQQHDAPSSSTVIAIPSQESIAMTRESTLAPTTLKAEPSSSRLENLRIKLSPLLLYVVSTAQFLDIVNGASVAVALLPIAEDLDFKAAEALWILNAYTITFAGLLLVSGRLGDLFGHRRMFMFGLFWFTLWALVVSFSTSSIMFILARALQGMGAAATVPTAMALIAINYPPGPERTKAFSVFAAFGGLGAVTGILLAGGLISSIGWEWIFRISAIVGAFLLVLGFFTIPEAPRKAEKPKVDFLGAVMSTLGVTGVVYYISTGVEEGWADAKTLPVLIAGLALLVGFVFLQSKVDSPLMPLRIWKSRTFSASFVLAFISFGSFQGIIYYVNMVFQQVYGWGTLKTAVGFLVHALLAIVVFGILGRVLPRLPLKPIILTGFLLRCVTALMFAFVTQHTSYWHIAFPALIIHIFGVGFSQLPIQLTAVRDAANADQGLVGALYNTGLQLGAPFGIAVLNVISLSTNGSDNSEVRGGPALMKGYKNAFFTILAMTLFAFVLTLVILPWDKPVRAAIKPEAVKDVEAAESSVSVENIEEQKVGESAVEGSKIELESDASTIASLNEVSEKKF</sequence>
<feature type="transmembrane region" description="Helical" evidence="6">
    <location>
        <begin position="242"/>
        <end position="262"/>
    </location>
</feature>
<dbReference type="PANTHER" id="PTHR42718">
    <property type="entry name" value="MAJOR FACILITATOR SUPERFAMILY MULTIDRUG TRANSPORTER MFSC"/>
    <property type="match status" value="1"/>
</dbReference>
<comment type="caution">
    <text evidence="8">The sequence shown here is derived from an EMBL/GenBank/DDBJ whole genome shotgun (WGS) entry which is preliminary data.</text>
</comment>
<feature type="transmembrane region" description="Helical" evidence="6">
    <location>
        <begin position="122"/>
        <end position="147"/>
    </location>
</feature>
<protein>
    <recommendedName>
        <fullName evidence="7">Major facilitator superfamily (MFS) profile domain-containing protein</fullName>
    </recommendedName>
</protein>
<feature type="transmembrane region" description="Helical" evidence="6">
    <location>
        <begin position="343"/>
        <end position="364"/>
    </location>
</feature>
<feature type="transmembrane region" description="Helical" evidence="6">
    <location>
        <begin position="92"/>
        <end position="110"/>
    </location>
</feature>
<dbReference type="PANTHER" id="PTHR42718:SF9">
    <property type="entry name" value="MAJOR FACILITATOR SUPERFAMILY MULTIDRUG TRANSPORTER MFSC"/>
    <property type="match status" value="1"/>
</dbReference>
<dbReference type="InterPro" id="IPR020846">
    <property type="entry name" value="MFS_dom"/>
</dbReference>
<keyword evidence="5 6" id="KW-0472">Membrane</keyword>
<dbReference type="Gene3D" id="1.20.1720.10">
    <property type="entry name" value="Multidrug resistance protein D"/>
    <property type="match status" value="1"/>
</dbReference>
<evidence type="ECO:0000256" key="3">
    <source>
        <dbReference type="ARBA" id="ARBA00022692"/>
    </source>
</evidence>
<keyword evidence="2" id="KW-0813">Transport</keyword>
<evidence type="ECO:0000313" key="9">
    <source>
        <dbReference type="Proteomes" id="UP000696485"/>
    </source>
</evidence>
<evidence type="ECO:0000256" key="4">
    <source>
        <dbReference type="ARBA" id="ARBA00022989"/>
    </source>
</evidence>
<feature type="transmembrane region" description="Helical" evidence="6">
    <location>
        <begin position="274"/>
        <end position="291"/>
    </location>
</feature>
<reference evidence="8" key="1">
    <citation type="journal article" date="2020" name="Fungal Divers.">
        <title>Resolving the Mortierellaceae phylogeny through synthesis of multi-gene phylogenetics and phylogenomics.</title>
        <authorList>
            <person name="Vandepol N."/>
            <person name="Liber J."/>
            <person name="Desiro A."/>
            <person name="Na H."/>
            <person name="Kennedy M."/>
            <person name="Barry K."/>
            <person name="Grigoriev I.V."/>
            <person name="Miller A.N."/>
            <person name="O'Donnell K."/>
            <person name="Stajich J.E."/>
            <person name="Bonito G."/>
        </authorList>
    </citation>
    <scope>NUCLEOTIDE SEQUENCE</scope>
    <source>
        <strain evidence="8">NVP1</strain>
    </source>
</reference>
<dbReference type="AlphaFoldDB" id="A0A9P5STE3"/>
<gene>
    <name evidence="8" type="ORF">BG006_005015</name>
</gene>
<dbReference type="Gene3D" id="1.20.1250.20">
    <property type="entry name" value="MFS general substrate transporter like domains"/>
    <property type="match status" value="1"/>
</dbReference>